<sequence length="380" mass="39468">MANFRIRNASNTGWIDGATASGLRVRNQANSGWVDKSGNLTGLSVRNQANSGWITFGGAGVSYSITPNATGVNPGASVTFTVSTVGFGSGTLYWTNAGTTAAGDFTDSANSGSVAVTGNSGSITRTLAAGVAGGKTITLQLRTGSTSGPVVATASAVTVNTVAPPETPVQLSLYYNDLDAYYLPGITSPNNGAYNDLRCTVDSSEFFSKGGDHLVFALDLTGGQGSNNPHCGPIVRRGQNMWGLARGFIIHGNGRVSAEYWNGTWSPGLAENLPNTANGTFNPASTPVFSVRVRAGYRDGPYANRMLIGIYAGTSIYGAMLFEAQVPWGWDWTGQHHAAIGGIAMGFVAPVLTGCVEQLVPRSAPNAVAPISNFQLLIQQ</sequence>
<proteinExistence type="predicted"/>
<evidence type="ECO:0000313" key="2">
    <source>
        <dbReference type="Proteomes" id="UP000216225"/>
    </source>
</evidence>
<dbReference type="Proteomes" id="UP000216225">
    <property type="component" value="Unassembled WGS sequence"/>
</dbReference>
<evidence type="ECO:0000313" key="1">
    <source>
        <dbReference type="EMBL" id="RKJ96621.1"/>
    </source>
</evidence>
<organism evidence="1 2">
    <name type="scientific">Alicycliphilus denitrificans</name>
    <dbReference type="NCBI Taxonomy" id="179636"/>
    <lineage>
        <taxon>Bacteria</taxon>
        <taxon>Pseudomonadati</taxon>
        <taxon>Pseudomonadota</taxon>
        <taxon>Betaproteobacteria</taxon>
        <taxon>Burkholderiales</taxon>
        <taxon>Comamonadaceae</taxon>
        <taxon>Alicycliphilus</taxon>
    </lineage>
</organism>
<gene>
    <name evidence="1" type="ORF">CE154_011400</name>
</gene>
<dbReference type="AlphaFoldDB" id="A0A3R7EDP5"/>
<name>A0A3R7EDP5_9BURK</name>
<protein>
    <submittedName>
        <fullName evidence="1">Uncharacterized protein</fullName>
    </submittedName>
</protein>
<dbReference type="RefSeq" id="WP_094438183.1">
    <property type="nucleotide sequence ID" value="NZ_NKDB02000002.1"/>
</dbReference>
<reference evidence="1 2" key="1">
    <citation type="submission" date="2018-09" db="EMBL/GenBank/DDBJ databases">
        <title>Genome comparison of Alicycliphilus sp. BQ1, a polyurethanolytic bacterium, with its closest phylogenetic relatives Alicycliphilus denitrificans BC and K601, unable to attack polyurethane.</title>
        <authorList>
            <person name="Loza-Tavera H."/>
            <person name="Lozano L."/>
            <person name="Cevallos M."/>
            <person name="Maya-Lucas O."/>
            <person name="Garcia-Mena J."/>
            <person name="Hernandez J."/>
        </authorList>
    </citation>
    <scope>NUCLEOTIDE SEQUENCE [LARGE SCALE GENOMIC DNA]</scope>
    <source>
        <strain evidence="1 2">BQ1</strain>
    </source>
</reference>
<comment type="caution">
    <text evidence="1">The sequence shown here is derived from an EMBL/GenBank/DDBJ whole genome shotgun (WGS) entry which is preliminary data.</text>
</comment>
<accession>A0A3R7EDP5</accession>
<dbReference type="EMBL" id="NKDB02000002">
    <property type="protein sequence ID" value="RKJ96621.1"/>
    <property type="molecule type" value="Genomic_DNA"/>
</dbReference>